<feature type="domain" description="Beta-lactamase-related" evidence="2">
    <location>
        <begin position="36"/>
        <end position="387"/>
    </location>
</feature>
<dbReference type="InterPro" id="IPR050789">
    <property type="entry name" value="Diverse_Enzym_Activities"/>
</dbReference>
<dbReference type="EMBL" id="CP071090">
    <property type="protein sequence ID" value="QSQ28404.1"/>
    <property type="molecule type" value="Genomic_DNA"/>
</dbReference>
<keyword evidence="4" id="KW-1185">Reference proteome</keyword>
<reference evidence="3 4" key="1">
    <citation type="submission" date="2021-02" db="EMBL/GenBank/DDBJ databases">
        <title>De Novo genome assembly of isolated myxobacteria.</title>
        <authorList>
            <person name="Stevens D.C."/>
        </authorList>
    </citation>
    <scope>NUCLEOTIDE SEQUENCE [LARGE SCALE GENOMIC DNA]</scope>
    <source>
        <strain evidence="4">SCPEA02</strain>
    </source>
</reference>
<name>A0ABX7PCV0_9BACT</name>
<evidence type="ECO:0000259" key="2">
    <source>
        <dbReference type="Pfam" id="PF00144"/>
    </source>
</evidence>
<dbReference type="Pfam" id="PF00144">
    <property type="entry name" value="Beta-lactamase"/>
    <property type="match status" value="1"/>
</dbReference>
<evidence type="ECO:0000313" key="4">
    <source>
        <dbReference type="Proteomes" id="UP000662747"/>
    </source>
</evidence>
<gene>
    <name evidence="3" type="ORF">JY651_36480</name>
</gene>
<dbReference type="PANTHER" id="PTHR43283">
    <property type="entry name" value="BETA-LACTAMASE-RELATED"/>
    <property type="match status" value="1"/>
</dbReference>
<sequence length="406" mass="42785">MAASLGLAPASPPPAAVPSRADSATLAPDAALKVRVDSVIDRAIAEKRIVGTVVVVAKDGKVVYQRAAGLADREAKKPLRQDALFRLASLTKAMTSVAALKLVEQGKLGLEDPVTKWIPTFRPKLPDGTEPVITVRQLLTHTAGLTYDFLEPADGPYHKARVSNGLDQPGLSMEENLRRLASAPLSYEPGKRWGYSMATDVLGEVVARAGGAPLPVVIEKLITRPLGMTDTAFRVKDAARLTTPYADGKPEPVRIGESLFVPNGISGVTFVPGRVFDARSFASGGGGMVGTAADYLKFLEVLRTGGAPVLKTDTVTQLTTDQVGPEAASAGPGWGFGLGVGVLVDPVKAQSPQSVGTYKWMGAYGHSWFVDPKQGLTVVALTNTTFEGMWGPFTAALRDAVYDAGH</sequence>
<dbReference type="InterPro" id="IPR012338">
    <property type="entry name" value="Beta-lactam/transpept-like"/>
</dbReference>
<feature type="region of interest" description="Disordered" evidence="1">
    <location>
        <begin position="1"/>
        <end position="21"/>
    </location>
</feature>
<dbReference type="InterPro" id="IPR001466">
    <property type="entry name" value="Beta-lactam-related"/>
</dbReference>
<proteinExistence type="predicted"/>
<organism evidence="3 4">
    <name type="scientific">Pyxidicoccus parkwayensis</name>
    <dbReference type="NCBI Taxonomy" id="2813578"/>
    <lineage>
        <taxon>Bacteria</taxon>
        <taxon>Pseudomonadati</taxon>
        <taxon>Myxococcota</taxon>
        <taxon>Myxococcia</taxon>
        <taxon>Myxococcales</taxon>
        <taxon>Cystobacterineae</taxon>
        <taxon>Myxococcaceae</taxon>
        <taxon>Pyxidicoccus</taxon>
    </lineage>
</organism>
<accession>A0ABX7PCV0</accession>
<protein>
    <submittedName>
        <fullName evidence="3">Beta-lactamase family protein</fullName>
    </submittedName>
</protein>
<dbReference type="PANTHER" id="PTHR43283:SF3">
    <property type="entry name" value="BETA-LACTAMASE FAMILY PROTEIN (AFU_ORTHOLOGUE AFUA_5G07500)"/>
    <property type="match status" value="1"/>
</dbReference>
<evidence type="ECO:0000256" key="1">
    <source>
        <dbReference type="SAM" id="MobiDB-lite"/>
    </source>
</evidence>
<dbReference type="SUPFAM" id="SSF56601">
    <property type="entry name" value="beta-lactamase/transpeptidase-like"/>
    <property type="match status" value="1"/>
</dbReference>
<dbReference type="Gene3D" id="3.40.710.10">
    <property type="entry name" value="DD-peptidase/beta-lactamase superfamily"/>
    <property type="match status" value="1"/>
</dbReference>
<evidence type="ECO:0000313" key="3">
    <source>
        <dbReference type="EMBL" id="QSQ28404.1"/>
    </source>
</evidence>
<dbReference type="Proteomes" id="UP000662747">
    <property type="component" value="Chromosome"/>
</dbReference>